<dbReference type="InterPro" id="IPR033985">
    <property type="entry name" value="SusD-like_N"/>
</dbReference>
<feature type="domain" description="RagB/SusD" evidence="6">
    <location>
        <begin position="259"/>
        <end position="552"/>
    </location>
</feature>
<evidence type="ECO:0000313" key="8">
    <source>
        <dbReference type="EMBL" id="GAA4800477.1"/>
    </source>
</evidence>
<keyword evidence="9" id="KW-1185">Reference proteome</keyword>
<keyword evidence="5" id="KW-0998">Cell outer membrane</keyword>
<reference evidence="9" key="1">
    <citation type="journal article" date="2019" name="Int. J. Syst. Evol. Microbiol.">
        <title>The Global Catalogue of Microorganisms (GCM) 10K type strain sequencing project: providing services to taxonomists for standard genome sequencing and annotation.</title>
        <authorList>
            <consortium name="The Broad Institute Genomics Platform"/>
            <consortium name="The Broad Institute Genome Sequencing Center for Infectious Disease"/>
            <person name="Wu L."/>
            <person name="Ma J."/>
        </authorList>
    </citation>
    <scope>NUCLEOTIDE SEQUENCE [LARGE SCALE GENOMIC DNA]</scope>
    <source>
        <strain evidence="9">JCM 18200</strain>
    </source>
</reference>
<evidence type="ECO:0000256" key="4">
    <source>
        <dbReference type="ARBA" id="ARBA00023136"/>
    </source>
</evidence>
<dbReference type="InterPro" id="IPR011990">
    <property type="entry name" value="TPR-like_helical_dom_sf"/>
</dbReference>
<keyword evidence="4" id="KW-0472">Membrane</keyword>
<dbReference type="EMBL" id="BAABIQ010000041">
    <property type="protein sequence ID" value="GAA4800477.1"/>
    <property type="molecule type" value="Genomic_DNA"/>
</dbReference>
<keyword evidence="3" id="KW-0732">Signal</keyword>
<dbReference type="Gene3D" id="1.25.40.390">
    <property type="match status" value="1"/>
</dbReference>
<sequence>MLNSNRKVMNKLVIIAIVFLLVGCSKDLEKVPLDAPSTDTFLKTEAELQAAVVGCLSPLNLRFGENPYIIAFDMYSDIAVNRDNTPHAMWGTPTAGPVNTIWNTLYTVIARCNFLLDNIDRVESANEEVINQAVGTAKFLRAYSYAVLSQFYGDVPLVTTTLDLADAYVSRNPKKEVVDFILTELDAAAALLPVENSPNTMTIPQGAAWALASRVALYNERWDEAIVAAEQVMAQEGTQYVLNTDYEAITHRAGKTSKEIIWAIQFNYTDVFHETPVSFRSRMASGYCNRIPVQALVDSYDCIDGLSIDKSPLYNPAHPFENRDPRLAMSIALPGSVYYGYQFETHKDSTKCWNYNVTPAVRVDNLDATHTFASFSGYCWRKYADPTEEHATRSDINPIVIRYAEVLLNYAEAKLEKGALDDKLYEALNKIRRRVNMPEIKSGQSAAALRTIIRKERKVELAGEGERYFDIIRWKIADDVLNGPCYGRIPNGLLASAPTIDENGTPDYSKVANASKMRVIQTRLFNPAANYLWPIPDIELQTNKNLIQNPGY</sequence>
<feature type="domain" description="SusD-like N-terminal" evidence="7">
    <location>
        <begin position="92"/>
        <end position="217"/>
    </location>
</feature>
<dbReference type="Pfam" id="PF07980">
    <property type="entry name" value="SusD_RagB"/>
    <property type="match status" value="1"/>
</dbReference>
<comment type="similarity">
    <text evidence="2">Belongs to the SusD family.</text>
</comment>
<evidence type="ECO:0000259" key="7">
    <source>
        <dbReference type="Pfam" id="PF14322"/>
    </source>
</evidence>
<evidence type="ECO:0000256" key="5">
    <source>
        <dbReference type="ARBA" id="ARBA00023237"/>
    </source>
</evidence>
<dbReference type="SUPFAM" id="SSF48452">
    <property type="entry name" value="TPR-like"/>
    <property type="match status" value="1"/>
</dbReference>
<organism evidence="8 9">
    <name type="scientific">Olivibacter ginsenosidimutans</name>
    <dbReference type="NCBI Taxonomy" id="1176537"/>
    <lineage>
        <taxon>Bacteria</taxon>
        <taxon>Pseudomonadati</taxon>
        <taxon>Bacteroidota</taxon>
        <taxon>Sphingobacteriia</taxon>
        <taxon>Sphingobacteriales</taxon>
        <taxon>Sphingobacteriaceae</taxon>
        <taxon>Olivibacter</taxon>
    </lineage>
</organism>
<dbReference type="InterPro" id="IPR012944">
    <property type="entry name" value="SusD_RagB_dom"/>
</dbReference>
<dbReference type="Pfam" id="PF14322">
    <property type="entry name" value="SusD-like_3"/>
    <property type="match status" value="1"/>
</dbReference>
<comment type="caution">
    <text evidence="8">The sequence shown here is derived from an EMBL/GenBank/DDBJ whole genome shotgun (WGS) entry which is preliminary data.</text>
</comment>
<accession>A0ABP9BTY4</accession>
<evidence type="ECO:0000256" key="3">
    <source>
        <dbReference type="ARBA" id="ARBA00022729"/>
    </source>
</evidence>
<dbReference type="CDD" id="cd08977">
    <property type="entry name" value="SusD"/>
    <property type="match status" value="1"/>
</dbReference>
<protein>
    <submittedName>
        <fullName evidence="8">RagB/SusD family nutrient uptake outer membrane protein</fullName>
    </submittedName>
</protein>
<proteinExistence type="inferred from homology"/>
<evidence type="ECO:0000259" key="6">
    <source>
        <dbReference type="Pfam" id="PF07980"/>
    </source>
</evidence>
<gene>
    <name evidence="8" type="ORF">GCM10023231_31570</name>
</gene>
<dbReference type="Proteomes" id="UP001501411">
    <property type="component" value="Unassembled WGS sequence"/>
</dbReference>
<dbReference type="PROSITE" id="PS51257">
    <property type="entry name" value="PROKAR_LIPOPROTEIN"/>
    <property type="match status" value="1"/>
</dbReference>
<name>A0ABP9BTY4_9SPHI</name>
<evidence type="ECO:0000256" key="1">
    <source>
        <dbReference type="ARBA" id="ARBA00004442"/>
    </source>
</evidence>
<evidence type="ECO:0000256" key="2">
    <source>
        <dbReference type="ARBA" id="ARBA00006275"/>
    </source>
</evidence>
<comment type="subcellular location">
    <subcellularLocation>
        <location evidence="1">Cell outer membrane</location>
    </subcellularLocation>
</comment>
<evidence type="ECO:0000313" key="9">
    <source>
        <dbReference type="Proteomes" id="UP001501411"/>
    </source>
</evidence>